<evidence type="ECO:0000313" key="2">
    <source>
        <dbReference type="EMBL" id="CAA0103717.1"/>
    </source>
</evidence>
<dbReference type="OrthoDB" id="107145at2"/>
<reference evidence="2 3" key="1">
    <citation type="submission" date="2019-11" db="EMBL/GenBank/DDBJ databases">
        <authorList>
            <person name="Holert J."/>
        </authorList>
    </citation>
    <scope>NUCLEOTIDE SEQUENCE [LARGE SCALE GENOMIC DNA]</scope>
    <source>
        <strain evidence="2">SB11_3</strain>
    </source>
</reference>
<feature type="chain" id="PRO_5024822848" evidence="1">
    <location>
        <begin position="28"/>
        <end position="423"/>
    </location>
</feature>
<dbReference type="Proteomes" id="UP000441399">
    <property type="component" value="Unassembled WGS sequence"/>
</dbReference>
<accession>A0A5S9PHT0</accession>
<name>A0A5S9PHT0_9GAMM</name>
<sequence>MQGLITLKQYCVAAAMAGAFVASPINAQEQEEDDVRPSPPSIGADVPVTYFGPPPSSVEPELIGPRQLLTAGQLDEDAGTITLPLYRGELKDNGENVWYIITDTTDAANAEALGINHAAKLSFAENCRAVRTARTRQDGTLVFDWGRVDFSPVRRVVPGNAEDPDQPAFPPSVFEPGAIGDETYSPLVKIENAGGHIYNAPMVSFNTEDDDLAPYCDGISESEEADARRILHDGVVSICPGDDGEPGTVTMDLVAGFSFAKPVLYMSTDANDPLPAALEGAIYAPGLRDVAVGSDDSLFSAIERLFTFTNGPENSVFVDDGQGERVAQVNPQRQGLSSAVLGQGGPLNVLGGIPTVATDYSPLWDLNVGEWTDEAIQKGYRSRLTEEFQILGFVERGFITGPGGQPYGSSGFIVNCPIVHRFL</sequence>
<evidence type="ECO:0000256" key="1">
    <source>
        <dbReference type="SAM" id="SignalP"/>
    </source>
</evidence>
<feature type="signal peptide" evidence="1">
    <location>
        <begin position="1"/>
        <end position="27"/>
    </location>
</feature>
<keyword evidence="3" id="KW-1185">Reference proteome</keyword>
<protein>
    <submittedName>
        <fullName evidence="2">Uncharacterized protein</fullName>
    </submittedName>
</protein>
<proteinExistence type="predicted"/>
<gene>
    <name evidence="2" type="ORF">OPDIPICF_04569</name>
</gene>
<organism evidence="2 3">
    <name type="scientific">BD1-7 clade bacterium</name>
    <dbReference type="NCBI Taxonomy" id="2029982"/>
    <lineage>
        <taxon>Bacteria</taxon>
        <taxon>Pseudomonadati</taxon>
        <taxon>Pseudomonadota</taxon>
        <taxon>Gammaproteobacteria</taxon>
        <taxon>Cellvibrionales</taxon>
        <taxon>Spongiibacteraceae</taxon>
        <taxon>BD1-7 clade</taxon>
    </lineage>
</organism>
<evidence type="ECO:0000313" key="3">
    <source>
        <dbReference type="Proteomes" id="UP000441399"/>
    </source>
</evidence>
<dbReference type="EMBL" id="CACSIO010000010">
    <property type="protein sequence ID" value="CAA0103717.1"/>
    <property type="molecule type" value="Genomic_DNA"/>
</dbReference>
<keyword evidence="1" id="KW-0732">Signal</keyword>
<dbReference type="AlphaFoldDB" id="A0A5S9PHT0"/>